<dbReference type="EMBL" id="BAAFRS010000092">
    <property type="protein sequence ID" value="GAB1222062.1"/>
    <property type="molecule type" value="Genomic_DNA"/>
</dbReference>
<dbReference type="Pfam" id="PF00505">
    <property type="entry name" value="HMG_box"/>
    <property type="match status" value="1"/>
</dbReference>
<dbReference type="SUPFAM" id="SSF47095">
    <property type="entry name" value="HMG-box"/>
    <property type="match status" value="1"/>
</dbReference>
<dbReference type="PROSITE" id="PS50118">
    <property type="entry name" value="HMG_BOX_2"/>
    <property type="match status" value="1"/>
</dbReference>
<feature type="region of interest" description="Disordered" evidence="2">
    <location>
        <begin position="66"/>
        <end position="116"/>
    </location>
</feature>
<evidence type="ECO:0000256" key="2">
    <source>
        <dbReference type="SAM" id="MobiDB-lite"/>
    </source>
</evidence>
<protein>
    <recommendedName>
        <fullName evidence="3">HMG box domain-containing protein</fullName>
    </recommendedName>
</protein>
<feature type="domain" description="HMG box" evidence="3">
    <location>
        <begin position="24"/>
        <end position="73"/>
    </location>
</feature>
<dbReference type="CDD" id="cd00084">
    <property type="entry name" value="HMG-box_SF"/>
    <property type="match status" value="1"/>
</dbReference>
<sequence>MSGSENTKKPRTKKQSRKYIVIKSKKGKNPYIKFCQEKREEVKAANPDLKPKEITSKLVEIWNGMNEEEKAKFKPKPRVGPKGKLAKKEEEPKEEVKEEVTKEEKKEEVTKEEKEK</sequence>
<name>A0ABQ0DH84_9EUKA</name>
<feature type="compositionally biased region" description="Basic residues" evidence="2">
    <location>
        <begin position="73"/>
        <end position="85"/>
    </location>
</feature>
<keyword evidence="5" id="KW-1185">Reference proteome</keyword>
<dbReference type="SMART" id="SM00398">
    <property type="entry name" value="HMG"/>
    <property type="match status" value="1"/>
</dbReference>
<evidence type="ECO:0000313" key="4">
    <source>
        <dbReference type="EMBL" id="GAB1222062.1"/>
    </source>
</evidence>
<evidence type="ECO:0000313" key="5">
    <source>
        <dbReference type="Proteomes" id="UP001628156"/>
    </source>
</evidence>
<feature type="compositionally biased region" description="Basic and acidic residues" evidence="2">
    <location>
        <begin position="86"/>
        <end position="116"/>
    </location>
</feature>
<feature type="DNA-binding region" description="HMG box" evidence="1">
    <location>
        <begin position="24"/>
        <end position="73"/>
    </location>
</feature>
<proteinExistence type="predicted"/>
<comment type="caution">
    <text evidence="4">The sequence shown here is derived from an EMBL/GenBank/DDBJ whole genome shotgun (WGS) entry which is preliminary data.</text>
</comment>
<organism evidence="4 5">
    <name type="scientific">Entamoeba nuttalli</name>
    <dbReference type="NCBI Taxonomy" id="412467"/>
    <lineage>
        <taxon>Eukaryota</taxon>
        <taxon>Amoebozoa</taxon>
        <taxon>Evosea</taxon>
        <taxon>Archamoebae</taxon>
        <taxon>Mastigamoebida</taxon>
        <taxon>Entamoebidae</taxon>
        <taxon>Entamoeba</taxon>
    </lineage>
</organism>
<reference evidence="4 5" key="1">
    <citation type="journal article" date="2019" name="PLoS Negl. Trop. Dis.">
        <title>Whole genome sequencing of Entamoeba nuttalli reveals mammalian host-related molecular signatures and a novel octapeptide-repeat surface protein.</title>
        <authorList>
            <person name="Tanaka M."/>
            <person name="Makiuchi T."/>
            <person name="Komiyama T."/>
            <person name="Shiina T."/>
            <person name="Osaki K."/>
            <person name="Tachibana H."/>
        </authorList>
    </citation>
    <scope>NUCLEOTIDE SEQUENCE [LARGE SCALE GENOMIC DNA]</scope>
    <source>
        <strain evidence="4 5">P19-061405</strain>
    </source>
</reference>
<keyword evidence="1" id="KW-0238">DNA-binding</keyword>
<dbReference type="InterPro" id="IPR036910">
    <property type="entry name" value="HMG_box_dom_sf"/>
</dbReference>
<dbReference type="InterPro" id="IPR009071">
    <property type="entry name" value="HMG_box_dom"/>
</dbReference>
<evidence type="ECO:0000259" key="3">
    <source>
        <dbReference type="PROSITE" id="PS50118"/>
    </source>
</evidence>
<evidence type="ECO:0000256" key="1">
    <source>
        <dbReference type="PROSITE-ProRule" id="PRU00267"/>
    </source>
</evidence>
<accession>A0ABQ0DH84</accession>
<gene>
    <name evidence="4" type="ORF">ENUP19_0092G0017</name>
</gene>
<dbReference type="Proteomes" id="UP001628156">
    <property type="component" value="Unassembled WGS sequence"/>
</dbReference>
<keyword evidence="1" id="KW-0539">Nucleus</keyword>
<dbReference type="Gene3D" id="1.10.30.10">
    <property type="entry name" value="High mobility group box domain"/>
    <property type="match status" value="1"/>
</dbReference>